<accession>A0A3G5BID9</accession>
<dbReference type="Pfam" id="PF15868">
    <property type="entry name" value="MBF2"/>
    <property type="match status" value="1"/>
</dbReference>
<dbReference type="EMBL" id="MK075143">
    <property type="protein sequence ID" value="AYV99546.1"/>
    <property type="molecule type" value="mRNA"/>
</dbReference>
<evidence type="ECO:0000256" key="1">
    <source>
        <dbReference type="SAM" id="SignalP"/>
    </source>
</evidence>
<keyword evidence="1" id="KW-0732">Signal</keyword>
<proteinExistence type="evidence at transcript level"/>
<protein>
    <submittedName>
        <fullName evidence="2">Venom polypeptide</fullName>
    </submittedName>
</protein>
<feature type="signal peptide" evidence="1">
    <location>
        <begin position="1"/>
        <end position="19"/>
    </location>
</feature>
<dbReference type="PROSITE" id="PS51257">
    <property type="entry name" value="PROKAR_LIPOPROTEIN"/>
    <property type="match status" value="1"/>
</dbReference>
<reference evidence="2" key="1">
    <citation type="journal article" date="2018" name="Toxins">
        <title>Buzz kill: function and proteomic composition of venom from the giant assassin fly Dolopus genitalis (Diptera: Asilidae).</title>
        <authorList>
            <person name="Walker A.A."/>
            <person name="Dobson J."/>
            <person name="Jin J."/>
            <person name="Robinson S.D."/>
            <person name="Herzig V."/>
            <person name="Vetter I."/>
            <person name="King G.F."/>
            <person name="Fry B.G."/>
        </authorList>
    </citation>
    <scope>NUCLEOTIDE SEQUENCE</scope>
    <source>
        <strain evidence="2">U-Asilidin11-Dg25</strain>
        <tissue evidence="2">Venom/thoracic glands</tissue>
    </source>
</reference>
<evidence type="ECO:0000313" key="2">
    <source>
        <dbReference type="EMBL" id="AYV99546.1"/>
    </source>
</evidence>
<sequence length="156" mass="17410">MARFHITLACILLATACAAAPEHDQIGLSVEVIDDITEYLAKYPESEITPLRVVVSPIPPFRTRYVLGTRVKGDRVLAIRNDNVFYPTRRDIRLDLHYPQYGTGGIVTLIDIAVEQSSDLGRAYIVAGGIGQRQIKFVVEARDVYHLSTNTTIYGY</sequence>
<dbReference type="InterPro" id="IPR031734">
    <property type="entry name" value="MBF2"/>
</dbReference>
<dbReference type="AlphaFoldDB" id="A0A3G5BID9"/>
<name>A0A3G5BID9_DOLGE</name>
<organism evidence="2">
    <name type="scientific">Dolopus genitalis</name>
    <name type="common">Giant Australian assassin fly</name>
    <name type="synonym">Asilus genitalis</name>
    <dbReference type="NCBI Taxonomy" id="2488630"/>
    <lineage>
        <taxon>Eukaryota</taxon>
        <taxon>Metazoa</taxon>
        <taxon>Ecdysozoa</taxon>
        <taxon>Arthropoda</taxon>
        <taxon>Hexapoda</taxon>
        <taxon>Insecta</taxon>
        <taxon>Pterygota</taxon>
        <taxon>Neoptera</taxon>
        <taxon>Endopterygota</taxon>
        <taxon>Diptera</taxon>
        <taxon>Brachycera</taxon>
        <taxon>Muscomorpha</taxon>
        <taxon>Asiloidea</taxon>
        <taxon>Asilidae</taxon>
        <taxon>Asilinae</taxon>
        <taxon>Dolopus</taxon>
    </lineage>
</organism>
<feature type="chain" id="PRO_5018237847" evidence="1">
    <location>
        <begin position="20"/>
        <end position="156"/>
    </location>
</feature>